<dbReference type="CDD" id="cd00093">
    <property type="entry name" value="HTH_XRE"/>
    <property type="match status" value="1"/>
</dbReference>
<dbReference type="PROSITE" id="PS50943">
    <property type="entry name" value="HTH_CROC1"/>
    <property type="match status" value="1"/>
</dbReference>
<sequence>MVTGLGDRLKEARKAKGYTLDDLQGITKIQKRYLAGIENEEFNSMPGSFYVRAFIKQYAEAVGLDADEMLSLYKGSAETIEAEEEQQLASPTLTRRRSRHSNQLNEIMPKIIVALFIIVIIFVIAFLWKHNVSNTPKVPISSEDPIQVEDQPKSGDIGQQKENTEETNDDANVEDEQDKDEEVAEVEKQQKLENINIAGEDSTYSLENSEEFKLEIRTNGPSWIGVTDENRTERTPGARIMQAGEKVEVDVTDTEQIRIRVGRPTETEIYVNGELLEYASDTVPQNIIIDYQKE</sequence>
<keyword evidence="2" id="KW-0472">Membrane</keyword>
<dbReference type="InterPro" id="IPR001387">
    <property type="entry name" value="Cro/C1-type_HTH"/>
</dbReference>
<protein>
    <recommendedName>
        <fullName evidence="3">HTH cro/C1-type domain-containing protein</fullName>
    </recommendedName>
</protein>
<proteinExistence type="predicted"/>
<dbReference type="PANTHER" id="PTHR34475">
    <property type="match status" value="1"/>
</dbReference>
<reference evidence="4 5" key="1">
    <citation type="submission" date="2016-09" db="EMBL/GenBank/DDBJ databases">
        <title>Complete genome sequence of the Lysinibacillus sphaericus LMG 22257, a specie of Bacillus with ureolytic activity that can effectively biodeposit calcium carbonate.</title>
        <authorList>
            <person name="Yan W."/>
        </authorList>
    </citation>
    <scope>NUCLEOTIDE SEQUENCE [LARGE SCALE GENOMIC DNA]</scope>
    <source>
        <strain evidence="4 5">LMG 22257</strain>
    </source>
</reference>
<dbReference type="Gene3D" id="1.10.260.40">
    <property type="entry name" value="lambda repressor-like DNA-binding domains"/>
    <property type="match status" value="1"/>
</dbReference>
<dbReference type="InterPro" id="IPR025194">
    <property type="entry name" value="RodZ-like_C"/>
</dbReference>
<dbReference type="Pfam" id="PF13413">
    <property type="entry name" value="HTH_25"/>
    <property type="match status" value="1"/>
</dbReference>
<feature type="transmembrane region" description="Helical" evidence="2">
    <location>
        <begin position="107"/>
        <end position="128"/>
    </location>
</feature>
<dbReference type="GO" id="GO:0003677">
    <property type="term" value="F:DNA binding"/>
    <property type="evidence" value="ECO:0007669"/>
    <property type="project" value="InterPro"/>
</dbReference>
<dbReference type="InterPro" id="IPR050400">
    <property type="entry name" value="Bact_Cytoskel_RodZ"/>
</dbReference>
<dbReference type="AlphaFoldDB" id="A0A1D8JKJ0"/>
<dbReference type="SUPFAM" id="SSF47413">
    <property type="entry name" value="lambda repressor-like DNA-binding domains"/>
    <property type="match status" value="1"/>
</dbReference>
<keyword evidence="5" id="KW-1185">Reference proteome</keyword>
<feature type="domain" description="HTH cro/C1-type" evidence="3">
    <location>
        <begin position="9"/>
        <end position="41"/>
    </location>
</feature>
<accession>A0A1D8JKJ0</accession>
<dbReference type="Proteomes" id="UP000185746">
    <property type="component" value="Chromosome"/>
</dbReference>
<evidence type="ECO:0000256" key="2">
    <source>
        <dbReference type="SAM" id="Phobius"/>
    </source>
</evidence>
<dbReference type="PANTHER" id="PTHR34475:SF1">
    <property type="entry name" value="CYTOSKELETON PROTEIN RODZ"/>
    <property type="match status" value="1"/>
</dbReference>
<evidence type="ECO:0000256" key="1">
    <source>
        <dbReference type="SAM" id="MobiDB-lite"/>
    </source>
</evidence>
<feature type="compositionally biased region" description="Acidic residues" evidence="1">
    <location>
        <begin position="165"/>
        <end position="184"/>
    </location>
</feature>
<keyword evidence="2" id="KW-0812">Transmembrane</keyword>
<gene>
    <name evidence="4" type="ORF">BI350_12160</name>
</gene>
<feature type="region of interest" description="Disordered" evidence="1">
    <location>
        <begin position="138"/>
        <end position="190"/>
    </location>
</feature>
<evidence type="ECO:0000313" key="4">
    <source>
        <dbReference type="EMBL" id="AOV09227.1"/>
    </source>
</evidence>
<dbReference type="Pfam" id="PF13464">
    <property type="entry name" value="RodZ_C"/>
    <property type="match status" value="1"/>
</dbReference>
<dbReference type="SMART" id="SM00530">
    <property type="entry name" value="HTH_XRE"/>
    <property type="match status" value="1"/>
</dbReference>
<keyword evidence="2" id="KW-1133">Transmembrane helix</keyword>
<evidence type="ECO:0000313" key="5">
    <source>
        <dbReference type="Proteomes" id="UP000185746"/>
    </source>
</evidence>
<dbReference type="EMBL" id="CP017560">
    <property type="protein sequence ID" value="AOV09227.1"/>
    <property type="molecule type" value="Genomic_DNA"/>
</dbReference>
<dbReference type="KEGG" id="surl:BI350_12160"/>
<evidence type="ECO:0000259" key="3">
    <source>
        <dbReference type="PROSITE" id="PS50943"/>
    </source>
</evidence>
<organism evidence="4 5">
    <name type="scientific">Sporosarcina ureilytica</name>
    <dbReference type="NCBI Taxonomy" id="298596"/>
    <lineage>
        <taxon>Bacteria</taxon>
        <taxon>Bacillati</taxon>
        <taxon>Bacillota</taxon>
        <taxon>Bacilli</taxon>
        <taxon>Bacillales</taxon>
        <taxon>Caryophanaceae</taxon>
        <taxon>Sporosarcina</taxon>
    </lineage>
</organism>
<name>A0A1D8JKJ0_9BACL</name>
<dbReference type="InterPro" id="IPR010982">
    <property type="entry name" value="Lambda_DNA-bd_dom_sf"/>
</dbReference>